<dbReference type="InterPro" id="IPR050884">
    <property type="entry name" value="CNP_phosphodiesterase-III"/>
</dbReference>
<organism evidence="6 7">
    <name type="scientific">Geomonas propionica</name>
    <dbReference type="NCBI Taxonomy" id="2798582"/>
    <lineage>
        <taxon>Bacteria</taxon>
        <taxon>Pseudomonadati</taxon>
        <taxon>Thermodesulfobacteriota</taxon>
        <taxon>Desulfuromonadia</taxon>
        <taxon>Geobacterales</taxon>
        <taxon>Geobacteraceae</taxon>
        <taxon>Geomonas</taxon>
    </lineage>
</organism>
<reference evidence="6 7" key="1">
    <citation type="submission" date="2020-12" db="EMBL/GenBank/DDBJ databases">
        <title>Geomonas sp. Red259, isolated from paddy soil.</title>
        <authorList>
            <person name="Xu Z."/>
            <person name="Zhang Z."/>
            <person name="Masuda Y."/>
            <person name="Itoh H."/>
            <person name="Senoo K."/>
        </authorList>
    </citation>
    <scope>NUCLEOTIDE SEQUENCE [LARGE SCALE GENOMIC DNA]</scope>
    <source>
        <strain evidence="6 7">Red259</strain>
    </source>
</reference>
<dbReference type="PANTHER" id="PTHR42988:SF2">
    <property type="entry name" value="CYCLIC NUCLEOTIDE PHOSPHODIESTERASE CBUA0032-RELATED"/>
    <property type="match status" value="1"/>
</dbReference>
<dbReference type="EMBL" id="JAEMHK010000020">
    <property type="protein sequence ID" value="MBJ6802542.1"/>
    <property type="molecule type" value="Genomic_DNA"/>
</dbReference>
<gene>
    <name evidence="6" type="ORF">JFN90_20630</name>
</gene>
<keyword evidence="3" id="KW-0408">Iron</keyword>
<sequence length="269" mass="30094">MSCLLHISDTHFGTEQPEVVVALLALARDHAPDLLVLSGDVTQRARRRQFRAARDFLDIVPALATMVLPGNHDIPLFNLAARIFAPYRNYQEVLAVPLEPEFESDELLVLGVNSTRPRRHTVGEVSAAQVTRVADRLRQARMGQLRIVVAHQPVRAIRDSDTKNLLRGHEAAVRAWSEAGADLILGGHVHLPHLRPLKEVFPDLPRQVWSVLAGTAVSSRVRDDIPNSVNLIRYSARETIPCCTIERWDYGAPGRFLLAHRQLLALQRP</sequence>
<evidence type="ECO:0000256" key="4">
    <source>
        <dbReference type="ARBA" id="ARBA00025742"/>
    </source>
</evidence>
<accession>A0ABS0YX35</accession>
<comment type="caution">
    <text evidence="6">The sequence shown here is derived from an EMBL/GenBank/DDBJ whole genome shotgun (WGS) entry which is preliminary data.</text>
</comment>
<protein>
    <submittedName>
        <fullName evidence="6">Metallophosphoesterase</fullName>
    </submittedName>
</protein>
<evidence type="ECO:0000256" key="3">
    <source>
        <dbReference type="ARBA" id="ARBA00023004"/>
    </source>
</evidence>
<evidence type="ECO:0000256" key="2">
    <source>
        <dbReference type="ARBA" id="ARBA00022801"/>
    </source>
</evidence>
<dbReference type="Gene3D" id="3.60.21.10">
    <property type="match status" value="1"/>
</dbReference>
<evidence type="ECO:0000313" key="7">
    <source>
        <dbReference type="Proteomes" id="UP000641025"/>
    </source>
</evidence>
<comment type="similarity">
    <text evidence="4">Belongs to the cyclic nucleotide phosphodiesterase class-III family.</text>
</comment>
<dbReference type="Proteomes" id="UP000641025">
    <property type="component" value="Unassembled WGS sequence"/>
</dbReference>
<keyword evidence="7" id="KW-1185">Reference proteome</keyword>
<dbReference type="RefSeq" id="WP_199397042.1">
    <property type="nucleotide sequence ID" value="NZ_JAEMHK010000020.1"/>
</dbReference>
<dbReference type="InterPro" id="IPR004843">
    <property type="entry name" value="Calcineurin-like_PHP"/>
</dbReference>
<evidence type="ECO:0000313" key="6">
    <source>
        <dbReference type="EMBL" id="MBJ6802542.1"/>
    </source>
</evidence>
<proteinExistence type="inferred from homology"/>
<feature type="domain" description="Calcineurin-like phosphoesterase" evidence="5">
    <location>
        <begin position="5"/>
        <end position="191"/>
    </location>
</feature>
<evidence type="ECO:0000256" key="1">
    <source>
        <dbReference type="ARBA" id="ARBA00022723"/>
    </source>
</evidence>
<keyword evidence="1" id="KW-0479">Metal-binding</keyword>
<dbReference type="InterPro" id="IPR029052">
    <property type="entry name" value="Metallo-depent_PP-like"/>
</dbReference>
<keyword evidence="2" id="KW-0378">Hydrolase</keyword>
<dbReference type="PANTHER" id="PTHR42988">
    <property type="entry name" value="PHOSPHOHYDROLASE"/>
    <property type="match status" value="1"/>
</dbReference>
<dbReference type="Pfam" id="PF00149">
    <property type="entry name" value="Metallophos"/>
    <property type="match status" value="1"/>
</dbReference>
<name>A0ABS0YX35_9BACT</name>
<evidence type="ECO:0000259" key="5">
    <source>
        <dbReference type="Pfam" id="PF00149"/>
    </source>
</evidence>
<dbReference type="SUPFAM" id="SSF56300">
    <property type="entry name" value="Metallo-dependent phosphatases"/>
    <property type="match status" value="1"/>
</dbReference>